<dbReference type="Proteomes" id="UP000827092">
    <property type="component" value="Unassembled WGS sequence"/>
</dbReference>
<sequence>MPYQLGSHSASAISKVLLLYPKVGTKFRLRSTRLRTFGLNNLLVDLASNILSGCRYCTPFDNCCCNSSEFTCVDNLLVKTIRGLAATQQDQMVADRDTKTIPKFFQLGISTLLTAATILQLGVTTNLMKEKSWLTSRMTSFHQRLSSTSIQYFGSF</sequence>
<keyword evidence="2" id="KW-1185">Reference proteome</keyword>
<gene>
    <name evidence="1" type="ORF">JTE90_001190</name>
</gene>
<evidence type="ECO:0000313" key="2">
    <source>
        <dbReference type="Proteomes" id="UP000827092"/>
    </source>
</evidence>
<proteinExistence type="predicted"/>
<evidence type="ECO:0000313" key="1">
    <source>
        <dbReference type="EMBL" id="KAG8187816.1"/>
    </source>
</evidence>
<comment type="caution">
    <text evidence="1">The sequence shown here is derived from an EMBL/GenBank/DDBJ whole genome shotgun (WGS) entry which is preliminary data.</text>
</comment>
<protein>
    <submittedName>
        <fullName evidence="1">Uncharacterized protein</fullName>
    </submittedName>
</protein>
<organism evidence="1 2">
    <name type="scientific">Oedothorax gibbosus</name>
    <dbReference type="NCBI Taxonomy" id="931172"/>
    <lineage>
        <taxon>Eukaryota</taxon>
        <taxon>Metazoa</taxon>
        <taxon>Ecdysozoa</taxon>
        <taxon>Arthropoda</taxon>
        <taxon>Chelicerata</taxon>
        <taxon>Arachnida</taxon>
        <taxon>Araneae</taxon>
        <taxon>Araneomorphae</taxon>
        <taxon>Entelegynae</taxon>
        <taxon>Araneoidea</taxon>
        <taxon>Linyphiidae</taxon>
        <taxon>Erigoninae</taxon>
        <taxon>Oedothorax</taxon>
    </lineage>
</organism>
<dbReference type="EMBL" id="JAFNEN010000258">
    <property type="protein sequence ID" value="KAG8187816.1"/>
    <property type="molecule type" value="Genomic_DNA"/>
</dbReference>
<reference evidence="1 2" key="1">
    <citation type="journal article" date="2022" name="Nat. Ecol. Evol.">
        <title>A masculinizing supergene underlies an exaggerated male reproductive morph in a spider.</title>
        <authorList>
            <person name="Hendrickx F."/>
            <person name="De Corte Z."/>
            <person name="Sonet G."/>
            <person name="Van Belleghem S.M."/>
            <person name="Kostlbacher S."/>
            <person name="Vangestel C."/>
        </authorList>
    </citation>
    <scope>NUCLEOTIDE SEQUENCE [LARGE SCALE GENOMIC DNA]</scope>
    <source>
        <strain evidence="1">W744_W776</strain>
    </source>
</reference>
<accession>A0AAV6UWY9</accession>
<name>A0AAV6UWY9_9ARAC</name>
<dbReference type="AlphaFoldDB" id="A0AAV6UWY9"/>